<dbReference type="InterPro" id="IPR036188">
    <property type="entry name" value="FAD/NAD-bd_sf"/>
</dbReference>
<dbReference type="PANTHER" id="PTHR13847:SF287">
    <property type="entry name" value="FAD-DEPENDENT OXIDOREDUCTASE DOMAIN-CONTAINING PROTEIN 1"/>
    <property type="match status" value="1"/>
</dbReference>
<evidence type="ECO:0000313" key="4">
    <source>
        <dbReference type="EMBL" id="MFB9908691.1"/>
    </source>
</evidence>
<dbReference type="EMBL" id="JBHLZU010000027">
    <property type="protein sequence ID" value="MFB9908691.1"/>
    <property type="molecule type" value="Genomic_DNA"/>
</dbReference>
<dbReference type="GO" id="GO:0016491">
    <property type="term" value="F:oxidoreductase activity"/>
    <property type="evidence" value="ECO:0007669"/>
    <property type="project" value="UniProtKB-KW"/>
</dbReference>
<comment type="caution">
    <text evidence="4">The sequence shown here is derived from an EMBL/GenBank/DDBJ whole genome shotgun (WGS) entry which is preliminary data.</text>
</comment>
<keyword evidence="1 4" id="KW-0560">Oxidoreductase</keyword>
<evidence type="ECO:0000259" key="3">
    <source>
        <dbReference type="Pfam" id="PF01266"/>
    </source>
</evidence>
<reference evidence="4 5" key="1">
    <citation type="submission" date="2024-09" db="EMBL/GenBank/DDBJ databases">
        <authorList>
            <person name="Sun Q."/>
            <person name="Mori K."/>
        </authorList>
    </citation>
    <scope>NUCLEOTIDE SEQUENCE [LARGE SCALE GENOMIC DNA]</scope>
    <source>
        <strain evidence="4 5">TBRC 7907</strain>
    </source>
</reference>
<dbReference type="InterPro" id="IPR006076">
    <property type="entry name" value="FAD-dep_OxRdtase"/>
</dbReference>
<sequence>MPPTRHRSPLTAHTTDAPPAVTDVVIIGGGLFGAACAYWLARAGRRVTVLEAGSLACGASGSGAGLVVPTTPEPFEQATHRLGTRTARLVLRIAEKGFSLLRKASESDGIECLLRDNGHIQLAVGGTQLDRLAAHERALAAEGVRTEWLSPRDLRSSVSTQIAGDVRCGLLLPGGVVDPTLLVLALTRAAMDNGATVHTGTAVIEVRQAAKGVRVMTTRGMVRAEAAVVAVNAWAGHLVPELKQVVTPAQAQVLATDVLPPVFATGMSAAVSPDGEYWQQTRDGRVILGGCRVADGPNGVSALDREPEDAAHSGLLGVLPRLFPALGPIRAMQRRAAPIARTADHLPVVHRADENIWAAGGFNTHGTPLAMALSRALALAVPSGWAPAELAPFALTRPSLQAA</sequence>
<evidence type="ECO:0000256" key="2">
    <source>
        <dbReference type="SAM" id="Phobius"/>
    </source>
</evidence>
<accession>A0ABV6A686</accession>
<dbReference type="PANTHER" id="PTHR13847">
    <property type="entry name" value="SARCOSINE DEHYDROGENASE-RELATED"/>
    <property type="match status" value="1"/>
</dbReference>
<dbReference type="Pfam" id="PF01266">
    <property type="entry name" value="DAO"/>
    <property type="match status" value="1"/>
</dbReference>
<keyword evidence="2" id="KW-0812">Transmembrane</keyword>
<dbReference type="Gene3D" id="3.50.50.60">
    <property type="entry name" value="FAD/NAD(P)-binding domain"/>
    <property type="match status" value="1"/>
</dbReference>
<keyword evidence="2" id="KW-1133">Transmembrane helix</keyword>
<keyword evidence="2" id="KW-0472">Membrane</keyword>
<dbReference type="Gene3D" id="3.30.9.10">
    <property type="entry name" value="D-Amino Acid Oxidase, subunit A, domain 2"/>
    <property type="match status" value="1"/>
</dbReference>
<dbReference type="RefSeq" id="WP_377860619.1">
    <property type="nucleotide sequence ID" value="NZ_JBHLZU010000027.1"/>
</dbReference>
<organism evidence="4 5">
    <name type="scientific">Allokutzneria oryzae</name>
    <dbReference type="NCBI Taxonomy" id="1378989"/>
    <lineage>
        <taxon>Bacteria</taxon>
        <taxon>Bacillati</taxon>
        <taxon>Actinomycetota</taxon>
        <taxon>Actinomycetes</taxon>
        <taxon>Pseudonocardiales</taxon>
        <taxon>Pseudonocardiaceae</taxon>
        <taxon>Allokutzneria</taxon>
    </lineage>
</organism>
<gene>
    <name evidence="4" type="ORF">ACFFQA_32545</name>
</gene>
<feature type="transmembrane region" description="Helical" evidence="2">
    <location>
        <begin position="20"/>
        <end position="41"/>
    </location>
</feature>
<dbReference type="Proteomes" id="UP001589693">
    <property type="component" value="Unassembled WGS sequence"/>
</dbReference>
<dbReference type="SUPFAM" id="SSF51905">
    <property type="entry name" value="FAD/NAD(P)-binding domain"/>
    <property type="match status" value="1"/>
</dbReference>
<keyword evidence="5" id="KW-1185">Reference proteome</keyword>
<name>A0ABV6A686_9PSEU</name>
<feature type="domain" description="FAD dependent oxidoreductase" evidence="3">
    <location>
        <begin position="23"/>
        <end position="378"/>
    </location>
</feature>
<evidence type="ECO:0000313" key="5">
    <source>
        <dbReference type="Proteomes" id="UP001589693"/>
    </source>
</evidence>
<dbReference type="EC" id="1.-.-.-" evidence="4"/>
<evidence type="ECO:0000256" key="1">
    <source>
        <dbReference type="ARBA" id="ARBA00023002"/>
    </source>
</evidence>
<protein>
    <submittedName>
        <fullName evidence="4">NAD(P)/FAD-dependent oxidoreductase</fullName>
        <ecNumber evidence="4">1.-.-.-</ecNumber>
    </submittedName>
</protein>
<proteinExistence type="predicted"/>